<dbReference type="InterPro" id="IPR045371">
    <property type="entry name" value="ADAMTS_CR_3"/>
</dbReference>
<keyword evidence="2" id="KW-0964">Secreted</keyword>
<organism evidence="4 5">
    <name type="scientific">Plakobranchus ocellatus</name>
    <dbReference type="NCBI Taxonomy" id="259542"/>
    <lineage>
        <taxon>Eukaryota</taxon>
        <taxon>Metazoa</taxon>
        <taxon>Spiralia</taxon>
        <taxon>Lophotrochozoa</taxon>
        <taxon>Mollusca</taxon>
        <taxon>Gastropoda</taxon>
        <taxon>Heterobranchia</taxon>
        <taxon>Euthyneura</taxon>
        <taxon>Panpulmonata</taxon>
        <taxon>Sacoglossa</taxon>
        <taxon>Placobranchoidea</taxon>
        <taxon>Plakobranchidae</taxon>
        <taxon>Plakobranchus</taxon>
    </lineage>
</organism>
<dbReference type="Pfam" id="PF19236">
    <property type="entry name" value="ADAMTS_CR_3"/>
    <property type="match status" value="1"/>
</dbReference>
<feature type="domain" description="ADAMTS/ADAMTS-like cysteine-rich" evidence="3">
    <location>
        <begin position="10"/>
        <end position="88"/>
    </location>
</feature>
<dbReference type="GO" id="GO:0006508">
    <property type="term" value="P:proteolysis"/>
    <property type="evidence" value="ECO:0007669"/>
    <property type="project" value="TreeGrafter"/>
</dbReference>
<evidence type="ECO:0000259" key="3">
    <source>
        <dbReference type="Pfam" id="PF19236"/>
    </source>
</evidence>
<name>A0AAV4DCZ4_9GAST</name>
<dbReference type="GO" id="GO:0031012">
    <property type="term" value="C:extracellular matrix"/>
    <property type="evidence" value="ECO:0007669"/>
    <property type="project" value="TreeGrafter"/>
</dbReference>
<proteinExistence type="predicted"/>
<accession>A0AAV4DCZ4</accession>
<dbReference type="Proteomes" id="UP000735302">
    <property type="component" value="Unassembled WGS sequence"/>
</dbReference>
<keyword evidence="4" id="KW-0482">Metalloprotease</keyword>
<evidence type="ECO:0000256" key="1">
    <source>
        <dbReference type="ARBA" id="ARBA00004613"/>
    </source>
</evidence>
<dbReference type="InterPro" id="IPR013273">
    <property type="entry name" value="ADAMTS/ADAMTS-like"/>
</dbReference>
<dbReference type="GO" id="GO:0030198">
    <property type="term" value="P:extracellular matrix organization"/>
    <property type="evidence" value="ECO:0007669"/>
    <property type="project" value="InterPro"/>
</dbReference>
<reference evidence="4 5" key="1">
    <citation type="journal article" date="2021" name="Elife">
        <title>Chloroplast acquisition without the gene transfer in kleptoplastic sea slugs, Plakobranchus ocellatus.</title>
        <authorList>
            <person name="Maeda T."/>
            <person name="Takahashi S."/>
            <person name="Yoshida T."/>
            <person name="Shimamura S."/>
            <person name="Takaki Y."/>
            <person name="Nagai Y."/>
            <person name="Toyoda A."/>
            <person name="Suzuki Y."/>
            <person name="Arimoto A."/>
            <person name="Ishii H."/>
            <person name="Satoh N."/>
            <person name="Nishiyama T."/>
            <person name="Hasebe M."/>
            <person name="Maruyama T."/>
            <person name="Minagawa J."/>
            <person name="Obokata J."/>
            <person name="Shigenobu S."/>
        </authorList>
    </citation>
    <scope>NUCLEOTIDE SEQUENCE [LARGE SCALE GENOMIC DNA]</scope>
</reference>
<dbReference type="GO" id="GO:0005576">
    <property type="term" value="C:extracellular region"/>
    <property type="evidence" value="ECO:0007669"/>
    <property type="project" value="UniProtKB-SubCell"/>
</dbReference>
<protein>
    <submittedName>
        <fullName evidence="4">A disintegrin and metalloproteinase with thrombospondin motifs 18-like</fullName>
    </submittedName>
</protein>
<dbReference type="AlphaFoldDB" id="A0AAV4DCZ4"/>
<keyword evidence="4" id="KW-0378">Hydrolase</keyword>
<dbReference type="PANTHER" id="PTHR13723:SF20">
    <property type="entry name" value="A DISINTEGRIN AND METALLOPROTEINASE WITH THROMBOSPONDIN MOTIFS 13"/>
    <property type="match status" value="1"/>
</dbReference>
<dbReference type="GO" id="GO:0004222">
    <property type="term" value="F:metalloendopeptidase activity"/>
    <property type="evidence" value="ECO:0007669"/>
    <property type="project" value="TreeGrafter"/>
</dbReference>
<comment type="subcellular location">
    <subcellularLocation>
        <location evidence="1">Secreted</location>
    </subcellularLocation>
</comment>
<keyword evidence="5" id="KW-1185">Reference proteome</keyword>
<dbReference type="InterPro" id="IPR050439">
    <property type="entry name" value="ADAMTS_ADAMTS-like"/>
</dbReference>
<dbReference type="PRINTS" id="PR01857">
    <property type="entry name" value="ADAMTSFAMILY"/>
</dbReference>
<keyword evidence="4" id="KW-0645">Protease</keyword>
<gene>
    <name evidence="4" type="ORF">PoB_006858900</name>
</gene>
<sequence>MYDWIPWNPRGAQECHLMCQSRPNDRIYRRTLDGSKNFKDGTSCVGDQHLDFYRCVHGHCEAISCDGHSDSVYKFDKCGVCGGRGNTCSRRSGVKTQGQPQAVTVAGKPVFNGDLSKAASSDTYSKDGITVHYRKAVGELEEQLEVRGPLQVEAEAQARFEDKFYSKIITKSSVRTKSNGRPSSSDQPRALQNFLSHHIRQFMGEQSNHVRTDREQGI</sequence>
<dbReference type="EMBL" id="BLXT01007752">
    <property type="protein sequence ID" value="GFO42084.1"/>
    <property type="molecule type" value="Genomic_DNA"/>
</dbReference>
<evidence type="ECO:0000313" key="4">
    <source>
        <dbReference type="EMBL" id="GFO42084.1"/>
    </source>
</evidence>
<evidence type="ECO:0000313" key="5">
    <source>
        <dbReference type="Proteomes" id="UP000735302"/>
    </source>
</evidence>
<dbReference type="PANTHER" id="PTHR13723">
    <property type="entry name" value="ADAMTS A DISINTEGRIN AND METALLOPROTEASE WITH THROMBOSPONDIN MOTIFS PROTEASE"/>
    <property type="match status" value="1"/>
</dbReference>
<comment type="caution">
    <text evidence="4">The sequence shown here is derived from an EMBL/GenBank/DDBJ whole genome shotgun (WGS) entry which is preliminary data.</text>
</comment>
<evidence type="ECO:0000256" key="2">
    <source>
        <dbReference type="ARBA" id="ARBA00022525"/>
    </source>
</evidence>